<gene>
    <name evidence="1" type="ORF">Q8X39_03520</name>
</gene>
<organism evidence="1 2">
    <name type="scientific">Leptothrix discophora</name>
    <dbReference type="NCBI Taxonomy" id="89"/>
    <lineage>
        <taxon>Bacteria</taxon>
        <taxon>Pseudomonadati</taxon>
        <taxon>Pseudomonadota</taxon>
        <taxon>Betaproteobacteria</taxon>
        <taxon>Burkholderiales</taxon>
        <taxon>Sphaerotilaceae</taxon>
        <taxon>Leptothrix</taxon>
    </lineage>
</organism>
<dbReference type="InterPro" id="IPR045372">
    <property type="entry name" value="YidB"/>
</dbReference>
<comment type="caution">
    <text evidence="1">The sequence shown here is derived from an EMBL/GenBank/DDBJ whole genome shotgun (WGS) entry which is preliminary data.</text>
</comment>
<keyword evidence="2" id="KW-1185">Reference proteome</keyword>
<dbReference type="EMBL" id="JAUZEE010000001">
    <property type="protein sequence ID" value="MDP4299691.1"/>
    <property type="molecule type" value="Genomic_DNA"/>
</dbReference>
<dbReference type="Gene3D" id="1.10.10.690">
    <property type="entry name" value="YidB-like"/>
    <property type="match status" value="1"/>
</dbReference>
<dbReference type="RefSeq" id="WP_305748223.1">
    <property type="nucleotide sequence ID" value="NZ_JAUZEE010000001.1"/>
</dbReference>
<proteinExistence type="predicted"/>
<accession>A0ABT9FZP5</accession>
<sequence length="146" mass="14233">MGLFDAVAGQLLGAVTNAAGDAGGALGGDAPSGLLEAVGGLLNNPETGGLQGLISSFESQGLGGVVQSWVGTGENLPISPEQIQSVLGNGQLQGIAQSLGLSPEAISGHLASLLPQLVDRLTPTGQVPDALPDMSALGGLLGMLKG</sequence>
<reference evidence="1 2" key="1">
    <citation type="submission" date="2023-08" db="EMBL/GenBank/DDBJ databases">
        <authorList>
            <person name="Roldan D.M."/>
            <person name="Menes R.J."/>
        </authorList>
    </citation>
    <scope>NUCLEOTIDE SEQUENCE [LARGE SCALE GENOMIC DNA]</scope>
    <source>
        <strain evidence="1 2">CCM 2812</strain>
    </source>
</reference>
<evidence type="ECO:0000313" key="1">
    <source>
        <dbReference type="EMBL" id="MDP4299691.1"/>
    </source>
</evidence>
<dbReference type="SUPFAM" id="SSF140804">
    <property type="entry name" value="YidB-like"/>
    <property type="match status" value="1"/>
</dbReference>
<dbReference type="InterPro" id="IPR027405">
    <property type="entry name" value="YidB-like"/>
</dbReference>
<evidence type="ECO:0000313" key="2">
    <source>
        <dbReference type="Proteomes" id="UP001235760"/>
    </source>
</evidence>
<dbReference type="Proteomes" id="UP001235760">
    <property type="component" value="Unassembled WGS sequence"/>
</dbReference>
<dbReference type="Pfam" id="PF20159">
    <property type="entry name" value="YidB"/>
    <property type="match status" value="1"/>
</dbReference>
<name>A0ABT9FZP5_LEPDI</name>
<protein>
    <submittedName>
        <fullName evidence="1">YidB family protein</fullName>
    </submittedName>
</protein>